<name>A0A9N9UCY4_9HYPO</name>
<gene>
    <name evidence="6" type="ORF">CBYS24578_00008705</name>
</gene>
<feature type="transmembrane region" description="Helical" evidence="5">
    <location>
        <begin position="170"/>
        <end position="192"/>
    </location>
</feature>
<proteinExistence type="predicted"/>
<dbReference type="PANTHER" id="PTHR31465">
    <property type="entry name" value="PROTEIN RTA1-RELATED"/>
    <property type="match status" value="1"/>
</dbReference>
<evidence type="ECO:0000256" key="3">
    <source>
        <dbReference type="ARBA" id="ARBA00022989"/>
    </source>
</evidence>
<dbReference type="PANTHER" id="PTHR31465:SF9">
    <property type="entry name" value="SPHINGOID LONG-CHAIN BASE TRANSPORTER RSB1"/>
    <property type="match status" value="1"/>
</dbReference>
<reference evidence="6 7" key="2">
    <citation type="submission" date="2021-10" db="EMBL/GenBank/DDBJ databases">
        <authorList>
            <person name="Piombo E."/>
        </authorList>
    </citation>
    <scope>NUCLEOTIDE SEQUENCE [LARGE SCALE GENOMIC DNA]</scope>
</reference>
<accession>A0A9N9UCY4</accession>
<feature type="transmembrane region" description="Helical" evidence="5">
    <location>
        <begin position="249"/>
        <end position="269"/>
    </location>
</feature>
<comment type="caution">
    <text evidence="6">The sequence shown here is derived from an EMBL/GenBank/DDBJ whole genome shotgun (WGS) entry which is preliminary data.</text>
</comment>
<comment type="subcellular location">
    <subcellularLocation>
        <location evidence="1">Membrane</location>
        <topology evidence="1">Multi-pass membrane protein</topology>
    </subcellularLocation>
</comment>
<reference evidence="7" key="1">
    <citation type="submission" date="2019-06" db="EMBL/GenBank/DDBJ databases">
        <authorList>
            <person name="Broberg M."/>
        </authorList>
    </citation>
    <scope>NUCLEOTIDE SEQUENCE [LARGE SCALE GENOMIC DNA]</scope>
</reference>
<dbReference type="Proteomes" id="UP000754883">
    <property type="component" value="Unassembled WGS sequence"/>
</dbReference>
<protein>
    <submittedName>
        <fullName evidence="6">Uncharacterized protein</fullName>
    </submittedName>
</protein>
<feature type="transmembrane region" description="Helical" evidence="5">
    <location>
        <begin position="93"/>
        <end position="116"/>
    </location>
</feature>
<evidence type="ECO:0000256" key="1">
    <source>
        <dbReference type="ARBA" id="ARBA00004141"/>
    </source>
</evidence>
<keyword evidence="4 5" id="KW-0472">Membrane</keyword>
<sequence length="295" mass="32435">MSRQLPPGTIIFGPDATCTLDTCPVDWSIYSYRPSLAGNATLLALFGVVGIIHTYLGIRWKSWGFMVGMQLGCISEIIGYIGRIMLYNNPWSFVGFMIQIVCLTIAPVFFTASIYVTLSKTIIHLAPELSRFKPQLFYWIFIPADVVCLALQAAGGAMSTNSDGGDNTGVNISMAGLALQVVVLVLFIAAFSDYMIRYWRSGRMSGFPWRLKAFFAGLTVSILLILARCCYRVAELREGYSGDIIKHEIPFIVLEGAFIVVASFALCWGHPGLALRDSHRDSGKASDSEQGTIEK</sequence>
<feature type="transmembrane region" description="Helical" evidence="5">
    <location>
        <begin position="63"/>
        <end position="81"/>
    </location>
</feature>
<dbReference type="Pfam" id="PF04479">
    <property type="entry name" value="RTA1"/>
    <property type="match status" value="1"/>
</dbReference>
<keyword evidence="2 5" id="KW-0812">Transmembrane</keyword>
<evidence type="ECO:0000256" key="2">
    <source>
        <dbReference type="ARBA" id="ARBA00022692"/>
    </source>
</evidence>
<dbReference type="EMBL" id="CABFNO020001379">
    <property type="protein sequence ID" value="CAG9984218.1"/>
    <property type="molecule type" value="Genomic_DNA"/>
</dbReference>
<evidence type="ECO:0000313" key="6">
    <source>
        <dbReference type="EMBL" id="CAG9984218.1"/>
    </source>
</evidence>
<dbReference type="OrthoDB" id="4521223at2759"/>
<keyword evidence="7" id="KW-1185">Reference proteome</keyword>
<feature type="transmembrane region" description="Helical" evidence="5">
    <location>
        <begin position="36"/>
        <end position="56"/>
    </location>
</feature>
<dbReference type="InterPro" id="IPR007568">
    <property type="entry name" value="RTA1"/>
</dbReference>
<evidence type="ECO:0000256" key="5">
    <source>
        <dbReference type="SAM" id="Phobius"/>
    </source>
</evidence>
<feature type="transmembrane region" description="Helical" evidence="5">
    <location>
        <begin position="136"/>
        <end position="158"/>
    </location>
</feature>
<organism evidence="6 7">
    <name type="scientific">Clonostachys byssicola</name>
    <dbReference type="NCBI Taxonomy" id="160290"/>
    <lineage>
        <taxon>Eukaryota</taxon>
        <taxon>Fungi</taxon>
        <taxon>Dikarya</taxon>
        <taxon>Ascomycota</taxon>
        <taxon>Pezizomycotina</taxon>
        <taxon>Sordariomycetes</taxon>
        <taxon>Hypocreomycetidae</taxon>
        <taxon>Hypocreales</taxon>
        <taxon>Bionectriaceae</taxon>
        <taxon>Clonostachys</taxon>
    </lineage>
</organism>
<evidence type="ECO:0000256" key="4">
    <source>
        <dbReference type="ARBA" id="ARBA00023136"/>
    </source>
</evidence>
<feature type="transmembrane region" description="Helical" evidence="5">
    <location>
        <begin position="213"/>
        <end position="234"/>
    </location>
</feature>
<dbReference type="GO" id="GO:0005886">
    <property type="term" value="C:plasma membrane"/>
    <property type="evidence" value="ECO:0007669"/>
    <property type="project" value="TreeGrafter"/>
</dbReference>
<keyword evidence="3 5" id="KW-1133">Transmembrane helix</keyword>
<dbReference type="AlphaFoldDB" id="A0A9N9UCY4"/>
<dbReference type="GO" id="GO:0000324">
    <property type="term" value="C:fungal-type vacuole"/>
    <property type="evidence" value="ECO:0007669"/>
    <property type="project" value="TreeGrafter"/>
</dbReference>
<evidence type="ECO:0000313" key="7">
    <source>
        <dbReference type="Proteomes" id="UP000754883"/>
    </source>
</evidence>